<dbReference type="InterPro" id="IPR004089">
    <property type="entry name" value="MCPsignal_dom"/>
</dbReference>
<proteinExistence type="inferred from homology"/>
<dbReference type="Pfam" id="PF00672">
    <property type="entry name" value="HAMP"/>
    <property type="match status" value="1"/>
</dbReference>
<protein>
    <submittedName>
        <fullName evidence="7">Methyl-accepting chemotaxis protein</fullName>
    </submittedName>
</protein>
<evidence type="ECO:0000313" key="8">
    <source>
        <dbReference type="Proteomes" id="UP001157440"/>
    </source>
</evidence>
<dbReference type="GO" id="GO:0004888">
    <property type="term" value="F:transmembrane signaling receptor activity"/>
    <property type="evidence" value="ECO:0007669"/>
    <property type="project" value="InterPro"/>
</dbReference>
<accession>A0AA37TGI1</accession>
<evidence type="ECO:0000313" key="7">
    <source>
        <dbReference type="EMBL" id="GLS73559.1"/>
    </source>
</evidence>
<dbReference type="PROSITE" id="PS50111">
    <property type="entry name" value="CHEMOTAXIS_TRANSDUC_2"/>
    <property type="match status" value="1"/>
</dbReference>
<dbReference type="GO" id="GO:0016020">
    <property type="term" value="C:membrane"/>
    <property type="evidence" value="ECO:0007669"/>
    <property type="project" value="InterPro"/>
</dbReference>
<comment type="caution">
    <text evidence="7">The sequence shown here is derived from an EMBL/GenBank/DDBJ whole genome shotgun (WGS) entry which is preliminary data.</text>
</comment>
<dbReference type="AlphaFoldDB" id="A0AA37TGI1"/>
<organism evidence="7 8">
    <name type="scientific">Methylobacterium tardum</name>
    <dbReference type="NCBI Taxonomy" id="374432"/>
    <lineage>
        <taxon>Bacteria</taxon>
        <taxon>Pseudomonadati</taxon>
        <taxon>Pseudomonadota</taxon>
        <taxon>Alphaproteobacteria</taxon>
        <taxon>Hyphomicrobiales</taxon>
        <taxon>Methylobacteriaceae</taxon>
        <taxon>Methylobacterium</taxon>
    </lineage>
</organism>
<dbReference type="SMART" id="SM00304">
    <property type="entry name" value="HAMP"/>
    <property type="match status" value="1"/>
</dbReference>
<dbReference type="GO" id="GO:0007165">
    <property type="term" value="P:signal transduction"/>
    <property type="evidence" value="ECO:0007669"/>
    <property type="project" value="UniProtKB-KW"/>
</dbReference>
<dbReference type="InterPro" id="IPR009050">
    <property type="entry name" value="Globin-like_sf"/>
</dbReference>
<dbReference type="PRINTS" id="PR00260">
    <property type="entry name" value="CHEMTRNSDUCR"/>
</dbReference>
<dbReference type="PROSITE" id="PS01033">
    <property type="entry name" value="GLOBIN"/>
    <property type="match status" value="1"/>
</dbReference>
<dbReference type="InterPro" id="IPR012292">
    <property type="entry name" value="Globin/Proto"/>
</dbReference>
<dbReference type="GO" id="GO:0019825">
    <property type="term" value="F:oxygen binding"/>
    <property type="evidence" value="ECO:0007669"/>
    <property type="project" value="InterPro"/>
</dbReference>
<dbReference type="CDD" id="cd12131">
    <property type="entry name" value="HGbI-like"/>
    <property type="match status" value="1"/>
</dbReference>
<keyword evidence="1 3" id="KW-0807">Transducer</keyword>
<feature type="domain" description="Globin" evidence="4">
    <location>
        <begin position="653"/>
        <end position="787"/>
    </location>
</feature>
<dbReference type="Gene3D" id="1.10.490.10">
    <property type="entry name" value="Globins"/>
    <property type="match status" value="1"/>
</dbReference>
<evidence type="ECO:0000256" key="3">
    <source>
        <dbReference type="PROSITE-ProRule" id="PRU00284"/>
    </source>
</evidence>
<dbReference type="PROSITE" id="PS50885">
    <property type="entry name" value="HAMP"/>
    <property type="match status" value="1"/>
</dbReference>
<reference evidence="8" key="1">
    <citation type="journal article" date="2019" name="Int. J. Syst. Evol. Microbiol.">
        <title>The Global Catalogue of Microorganisms (GCM) 10K type strain sequencing project: providing services to taxonomists for standard genome sequencing and annotation.</title>
        <authorList>
            <consortium name="The Broad Institute Genomics Platform"/>
            <consortium name="The Broad Institute Genome Sequencing Center for Infectious Disease"/>
            <person name="Wu L."/>
            <person name="Ma J."/>
        </authorList>
    </citation>
    <scope>NUCLEOTIDE SEQUENCE [LARGE SCALE GENOMIC DNA]</scope>
    <source>
        <strain evidence="8">NBRC 103632</strain>
    </source>
</reference>
<evidence type="ECO:0000256" key="1">
    <source>
        <dbReference type="ARBA" id="ARBA00023224"/>
    </source>
</evidence>
<dbReference type="GO" id="GO:0020037">
    <property type="term" value="F:heme binding"/>
    <property type="evidence" value="ECO:0007669"/>
    <property type="project" value="InterPro"/>
</dbReference>
<gene>
    <name evidence="7" type="ORF">GCM10007890_55740</name>
</gene>
<dbReference type="InterPro" id="IPR004090">
    <property type="entry name" value="Chemotax_Me-accpt_rcpt"/>
</dbReference>
<dbReference type="PANTHER" id="PTHR32089:SF112">
    <property type="entry name" value="LYSOZYME-LIKE PROTEIN-RELATED"/>
    <property type="match status" value="1"/>
</dbReference>
<dbReference type="GO" id="GO:0006935">
    <property type="term" value="P:chemotaxis"/>
    <property type="evidence" value="ECO:0007669"/>
    <property type="project" value="InterPro"/>
</dbReference>
<dbReference type="EMBL" id="BSPL01000028">
    <property type="protein sequence ID" value="GLS73559.1"/>
    <property type="molecule type" value="Genomic_DNA"/>
</dbReference>
<dbReference type="SUPFAM" id="SSF58104">
    <property type="entry name" value="Methyl-accepting chemotaxis protein (MCP) signaling domain"/>
    <property type="match status" value="1"/>
</dbReference>
<evidence type="ECO:0000259" key="6">
    <source>
        <dbReference type="PROSITE" id="PS50885"/>
    </source>
</evidence>
<evidence type="ECO:0000259" key="5">
    <source>
        <dbReference type="PROSITE" id="PS50111"/>
    </source>
</evidence>
<dbReference type="SUPFAM" id="SSF46458">
    <property type="entry name" value="Globin-like"/>
    <property type="match status" value="1"/>
</dbReference>
<dbReference type="Gene3D" id="6.10.340.10">
    <property type="match status" value="1"/>
</dbReference>
<dbReference type="PANTHER" id="PTHR32089">
    <property type="entry name" value="METHYL-ACCEPTING CHEMOTAXIS PROTEIN MCPB"/>
    <property type="match status" value="1"/>
</dbReference>
<evidence type="ECO:0000259" key="4">
    <source>
        <dbReference type="PROSITE" id="PS01033"/>
    </source>
</evidence>
<dbReference type="Pfam" id="PF00042">
    <property type="entry name" value="Globin"/>
    <property type="match status" value="1"/>
</dbReference>
<dbReference type="Pfam" id="PF00015">
    <property type="entry name" value="MCPsignal"/>
    <property type="match status" value="1"/>
</dbReference>
<dbReference type="Proteomes" id="UP001157440">
    <property type="component" value="Unassembled WGS sequence"/>
</dbReference>
<dbReference type="SMART" id="SM00283">
    <property type="entry name" value="MA"/>
    <property type="match status" value="1"/>
</dbReference>
<comment type="similarity">
    <text evidence="2">Belongs to the methyl-accepting chemotaxis (MCP) protein family.</text>
</comment>
<evidence type="ECO:0000256" key="2">
    <source>
        <dbReference type="ARBA" id="ARBA00029447"/>
    </source>
</evidence>
<sequence length="790" mass="82925">MAQASRSLLKTLLPLRLERGSSLALGGEAPADPDTLSALAKNREAMLTNFRTAQLLLNEQDVPAVSGTLGRLNAAQETLNALRPRIDSALRLPKAQRDATLLPAALKAFQDLLDALTATTDAVDAAIPRSDAILQRYLAIKRSAWTTRVAIGNVALRVQTSLAAKTTWSLPETVAAAEERARLQSAWLATTEAVSNVPETIRAAYQKAHASNFEGEPASIAQAVFEALSLNKPSPVTFLELRQRNTVDQMTIVDLAYAALDAMVARAETLAGESHAILLRNAAALLAATLLVALGLLALSRGVLRPIRAISATVRALAQGDTTVDVPVHDYSNEFRPIVAAVQVFKENLIRTRQLEADTAQAQQHADEERRASMRQMADGFERAVGDMIGQVSASASELQSAAGSLSTMAGQTSTQSGAVAAAAEQAASNVNTVAVAAEELGSSVQEIGRQVQGSAELTRAAASEADHTGALVQELRTAVAKIGDVVGLISSIAGQTNLLALNATIEAARAGEAGRGFAVVAAEVKMLAEQTARATEEISEHIARVQASTGQAVTAIGAITDRIREINGVAAAIAAGVEEQGTATQEIVRNVGEAAAGAATVTSNISGVADAAEKTGSAAGQVLDAASALSRQSDHLTSEVGRFLANVRATYAISSSQVTLVRETFAKVQSIADHAADLFYDRLFEIAPQVRTLFPEALAEQKRKLMAMLALAIANLDKPEALASVVRDLGQRHLGYGTQEPHFEAVGSALLWTLERALGADFTPDARRAWTETHGVLAGLMKSSFARAA</sequence>
<feature type="domain" description="HAMP" evidence="6">
    <location>
        <begin position="301"/>
        <end position="354"/>
    </location>
</feature>
<dbReference type="Gene3D" id="1.10.287.950">
    <property type="entry name" value="Methyl-accepting chemotaxis protein"/>
    <property type="match status" value="1"/>
</dbReference>
<keyword evidence="8" id="KW-1185">Reference proteome</keyword>
<dbReference type="InterPro" id="IPR003660">
    <property type="entry name" value="HAMP_dom"/>
</dbReference>
<name>A0AA37TGI1_9HYPH</name>
<dbReference type="InterPro" id="IPR000971">
    <property type="entry name" value="Globin"/>
</dbReference>
<feature type="domain" description="Methyl-accepting transducer" evidence="5">
    <location>
        <begin position="395"/>
        <end position="631"/>
    </location>
</feature>
<dbReference type="SUPFAM" id="SSF158472">
    <property type="entry name" value="HAMP domain-like"/>
    <property type="match status" value="1"/>
</dbReference>